<keyword evidence="1" id="KW-1133">Transmembrane helix</keyword>
<keyword evidence="1" id="KW-0472">Membrane</keyword>
<dbReference type="EMBL" id="QAOH01000007">
    <property type="protein sequence ID" value="PTQ71849.1"/>
    <property type="molecule type" value="Genomic_DNA"/>
</dbReference>
<name>A0A2T5HJZ1_9RHOB</name>
<evidence type="ECO:0000313" key="3">
    <source>
        <dbReference type="Proteomes" id="UP000244077"/>
    </source>
</evidence>
<comment type="caution">
    <text evidence="2">The sequence shown here is derived from an EMBL/GenBank/DDBJ whole genome shotgun (WGS) entry which is preliminary data.</text>
</comment>
<keyword evidence="3" id="KW-1185">Reference proteome</keyword>
<protein>
    <submittedName>
        <fullName evidence="2">Uncharacterized protein</fullName>
    </submittedName>
</protein>
<sequence>MRIRRDNEHTEQLHVAPGVWAYVDPKNARVLKFGGYFALGFGLVGGTLLMGLMDLSRVKDPFIIFSIGSGGAGAVGMIVGLVTGAVLPAKTDGKEKQ</sequence>
<feature type="transmembrane region" description="Helical" evidence="1">
    <location>
        <begin position="62"/>
        <end position="87"/>
    </location>
</feature>
<organism evidence="2 3">
    <name type="scientific">Celeribacter persicus</name>
    <dbReference type="NCBI Taxonomy" id="1651082"/>
    <lineage>
        <taxon>Bacteria</taxon>
        <taxon>Pseudomonadati</taxon>
        <taxon>Pseudomonadota</taxon>
        <taxon>Alphaproteobacteria</taxon>
        <taxon>Rhodobacterales</taxon>
        <taxon>Roseobacteraceae</taxon>
        <taxon>Celeribacter</taxon>
    </lineage>
</organism>
<evidence type="ECO:0000313" key="2">
    <source>
        <dbReference type="EMBL" id="PTQ71849.1"/>
    </source>
</evidence>
<dbReference type="Proteomes" id="UP000244077">
    <property type="component" value="Unassembled WGS sequence"/>
</dbReference>
<dbReference type="RefSeq" id="WP_107816539.1">
    <property type="nucleotide sequence ID" value="NZ_QAOH01000007.1"/>
</dbReference>
<dbReference type="AlphaFoldDB" id="A0A2T5HJZ1"/>
<gene>
    <name evidence="2" type="ORF">C8N42_10727</name>
</gene>
<evidence type="ECO:0000256" key="1">
    <source>
        <dbReference type="SAM" id="Phobius"/>
    </source>
</evidence>
<reference evidence="2 3" key="1">
    <citation type="submission" date="2018-04" db="EMBL/GenBank/DDBJ databases">
        <title>Genomic Encyclopedia of Archaeal and Bacterial Type Strains, Phase II (KMG-II): from individual species to whole genera.</title>
        <authorList>
            <person name="Goeker M."/>
        </authorList>
    </citation>
    <scope>NUCLEOTIDE SEQUENCE [LARGE SCALE GENOMIC DNA]</scope>
    <source>
        <strain evidence="2 3">DSM 100434</strain>
    </source>
</reference>
<feature type="transmembrane region" description="Helical" evidence="1">
    <location>
        <begin position="36"/>
        <end position="56"/>
    </location>
</feature>
<keyword evidence="1" id="KW-0812">Transmembrane</keyword>
<accession>A0A2T5HJZ1</accession>
<proteinExistence type="predicted"/>